<evidence type="ECO:0000256" key="5">
    <source>
        <dbReference type="ARBA" id="ARBA00023136"/>
    </source>
</evidence>
<keyword evidence="9" id="KW-1185">Reference proteome</keyword>
<keyword evidence="3" id="KW-0201">Cytochrome c-type biogenesis</keyword>
<dbReference type="PANTHER" id="PTHR31566">
    <property type="entry name" value="CYTOCHROME C BIOGENESIS PROTEIN CCS1, CHLOROPLASTIC"/>
    <property type="match status" value="1"/>
</dbReference>
<dbReference type="GO" id="GO:0016020">
    <property type="term" value="C:membrane"/>
    <property type="evidence" value="ECO:0007669"/>
    <property type="project" value="UniProtKB-SubCell"/>
</dbReference>
<gene>
    <name evidence="8" type="ORF">C7440_0044</name>
</gene>
<evidence type="ECO:0000256" key="1">
    <source>
        <dbReference type="ARBA" id="ARBA00004141"/>
    </source>
</evidence>
<organism evidence="8 9">
    <name type="scientific">Pusillimonas noertemannii</name>
    <dbReference type="NCBI Taxonomy" id="305977"/>
    <lineage>
        <taxon>Bacteria</taxon>
        <taxon>Pseudomonadati</taxon>
        <taxon>Pseudomonadota</taxon>
        <taxon>Betaproteobacteria</taxon>
        <taxon>Burkholderiales</taxon>
        <taxon>Alcaligenaceae</taxon>
        <taxon>Pusillimonas</taxon>
    </lineage>
</organism>
<dbReference type="InterPro" id="IPR023494">
    <property type="entry name" value="Cyt_c_bgen_Ccs1/CcsB/ResB"/>
</dbReference>
<dbReference type="PANTHER" id="PTHR31566:SF0">
    <property type="entry name" value="CYTOCHROME C BIOGENESIS PROTEIN CCS1, CHLOROPLASTIC"/>
    <property type="match status" value="1"/>
</dbReference>
<proteinExistence type="predicted"/>
<evidence type="ECO:0000256" key="3">
    <source>
        <dbReference type="ARBA" id="ARBA00022748"/>
    </source>
</evidence>
<evidence type="ECO:0000256" key="4">
    <source>
        <dbReference type="ARBA" id="ARBA00022989"/>
    </source>
</evidence>
<dbReference type="GO" id="GO:0017004">
    <property type="term" value="P:cytochrome complex assembly"/>
    <property type="evidence" value="ECO:0007669"/>
    <property type="project" value="UniProtKB-KW"/>
</dbReference>
<name>A0A2U1CPC1_9BURK</name>
<feature type="domain" description="ResB-like" evidence="7">
    <location>
        <begin position="21"/>
        <end position="666"/>
    </location>
</feature>
<protein>
    <submittedName>
        <fullName evidence="8">Cytochrome c biogenesis protein</fullName>
    </submittedName>
</protein>
<comment type="caution">
    <text evidence="8">The sequence shown here is derived from an EMBL/GenBank/DDBJ whole genome shotgun (WGS) entry which is preliminary data.</text>
</comment>
<dbReference type="STRING" id="1231391.GCA_000308195_01676"/>
<evidence type="ECO:0000259" key="7">
    <source>
        <dbReference type="Pfam" id="PF05140"/>
    </source>
</evidence>
<evidence type="ECO:0000313" key="8">
    <source>
        <dbReference type="EMBL" id="PVY67661.1"/>
    </source>
</evidence>
<feature type="transmembrane region" description="Helical" evidence="6">
    <location>
        <begin position="74"/>
        <end position="92"/>
    </location>
</feature>
<sequence>MNQTYSLRSFGADLIELLGSMRFAVSLLMFICVASIIGTVLQQNQVANSYIDQFGPFWFQLFDQFAIWHVYNSWWFLLIMAFLVVSTSICLMRNTPKMVRDMRSFREYVRGSSLRAFHHRVEAQSPQAPAQALQKLAPWMQSHGYRYKVRQDGEAIMVAAKKGSANRLGYIFAHAAIVVIAVGGLLDSELPVRLQVWLGDKQPITQNMLISEVPETGRLPAVNPSFRANMLLPEGSSSASGIVAVGDGVLVQPIPFSIKLNKFEVEYYSTGMPSSFKSYVEVNDPDTGESFERLIEVNEPLRYKGVTVYQSSLDDGGSKLKLTAYPLEGAGGKPFPVEGTVGQSSQVTLSGQGGAHDVTVDMSGLRVINVENMAPGTEPQPKAMIDHVAAVTGSAAGASNEHLRNVGPSVQYRVIGRDGQAYEYNNYMLPIVLDGHAVFLAGVRQSEAENYRYIRIPADANSSVAEFMHLRAALQDPSLREQAASSFAQANASNDTQRPLLQRAVQGAIDAFARGGFNAIIERVPENERESVLGFAVPMIQLTLTELYDMDRERRGLEANSHTEEGADWLRLAVLALANLPDYPAPVFMSLNSFDQVQASVFQIARSPGKNTVYLGCLFLVIGVFSMFYIRDRRIWVWITPEGDGSRMQAAMTSQRRNLDFSQEFERFRDAFRRLFT</sequence>
<dbReference type="Proteomes" id="UP000246145">
    <property type="component" value="Unassembled WGS sequence"/>
</dbReference>
<reference evidence="8 9" key="1">
    <citation type="submission" date="2018-04" db="EMBL/GenBank/DDBJ databases">
        <title>Genomic Encyclopedia of Type Strains, Phase IV (KMG-IV): sequencing the most valuable type-strain genomes for metagenomic binning, comparative biology and taxonomic classification.</title>
        <authorList>
            <person name="Goeker M."/>
        </authorList>
    </citation>
    <scope>NUCLEOTIDE SEQUENCE [LARGE SCALE GENOMIC DNA]</scope>
    <source>
        <strain evidence="8 9">DSM 10065</strain>
    </source>
</reference>
<dbReference type="Pfam" id="PF05140">
    <property type="entry name" value="ResB"/>
    <property type="match status" value="1"/>
</dbReference>
<evidence type="ECO:0000256" key="2">
    <source>
        <dbReference type="ARBA" id="ARBA00022692"/>
    </source>
</evidence>
<feature type="transmembrane region" description="Helical" evidence="6">
    <location>
        <begin position="612"/>
        <end position="630"/>
    </location>
</feature>
<keyword evidence="5 6" id="KW-0472">Membrane</keyword>
<comment type="subcellular location">
    <subcellularLocation>
        <location evidence="1">Membrane</location>
        <topology evidence="1">Multi-pass membrane protein</topology>
    </subcellularLocation>
</comment>
<evidence type="ECO:0000256" key="6">
    <source>
        <dbReference type="SAM" id="Phobius"/>
    </source>
</evidence>
<feature type="transmembrane region" description="Helical" evidence="6">
    <location>
        <begin position="168"/>
        <end position="186"/>
    </location>
</feature>
<accession>A0A2U1CPC1</accession>
<dbReference type="AlphaFoldDB" id="A0A2U1CPC1"/>
<dbReference type="InterPro" id="IPR007816">
    <property type="entry name" value="ResB-like_domain"/>
</dbReference>
<keyword evidence="2 6" id="KW-0812">Transmembrane</keyword>
<evidence type="ECO:0000313" key="9">
    <source>
        <dbReference type="Proteomes" id="UP000246145"/>
    </source>
</evidence>
<keyword evidence="4 6" id="KW-1133">Transmembrane helix</keyword>
<dbReference type="EMBL" id="QEKO01000001">
    <property type="protein sequence ID" value="PVY67661.1"/>
    <property type="molecule type" value="Genomic_DNA"/>
</dbReference>
<feature type="transmembrane region" description="Helical" evidence="6">
    <location>
        <begin position="21"/>
        <end position="41"/>
    </location>
</feature>